<name>A0AA37W1J0_9GAMM</name>
<accession>A0AA37W1J0</accession>
<dbReference type="RefSeq" id="WP_095504167.1">
    <property type="nucleotide sequence ID" value="NZ_BSNC01000005.1"/>
</dbReference>
<dbReference type="EMBL" id="BSNC01000005">
    <property type="protein sequence ID" value="GLP96853.1"/>
    <property type="molecule type" value="Genomic_DNA"/>
</dbReference>
<organism evidence="2 3">
    <name type="scientific">Paraferrimonas sedimenticola</name>
    <dbReference type="NCBI Taxonomy" id="375674"/>
    <lineage>
        <taxon>Bacteria</taxon>
        <taxon>Pseudomonadati</taxon>
        <taxon>Pseudomonadota</taxon>
        <taxon>Gammaproteobacteria</taxon>
        <taxon>Alteromonadales</taxon>
        <taxon>Ferrimonadaceae</taxon>
        <taxon>Paraferrimonas</taxon>
    </lineage>
</organism>
<dbReference type="PROSITE" id="PS51257">
    <property type="entry name" value="PROKAR_LIPOPROTEIN"/>
    <property type="match status" value="1"/>
</dbReference>
<evidence type="ECO:0000313" key="3">
    <source>
        <dbReference type="Proteomes" id="UP001161422"/>
    </source>
</evidence>
<dbReference type="Proteomes" id="UP001161422">
    <property type="component" value="Unassembled WGS sequence"/>
</dbReference>
<dbReference type="Gene3D" id="2.60.40.10">
    <property type="entry name" value="Immunoglobulins"/>
    <property type="match status" value="1"/>
</dbReference>
<evidence type="ECO:0000313" key="2">
    <source>
        <dbReference type="EMBL" id="GLP96853.1"/>
    </source>
</evidence>
<dbReference type="AlphaFoldDB" id="A0AA37W1J0"/>
<protein>
    <recommendedName>
        <fullName evidence="4">Cytochrome c domain-containing protein</fullName>
    </recommendedName>
</protein>
<sequence length="632" mass="70092">MRYYSTAAVLLCGLLAGCGGEETIENPLQPTPEELEVSPNNFLQYVNRGLYDPQVFATTIDSAGYAEAYYKVVDADGSRTTFPGWQQANGFNEATDVINASFRDVNDLGYGRDMFAWKWQHLDANGMECTNTSFFVVNYVVEVIDGDASAYGPLNLDALIAQDKDFHFGTNAIEFSPIDMNDCSSRKILKFFTFSPSGDQQRLVKVNLDGRGEKYMPTTCIICHGGYAYPPLPNGEFDPVTLHSPQFVMLQPDTFQYSDMSNYTYADQAPNIQAINQLVYDSYVEAGQYQDIGSWNNEFAKERIEAAYQVKTNDEGSPVFSAYCPDCIPSGWQQNDTRPEGVERLYTQVLKPHCLGCHSLLGTNAAQERDKNIITFSSYEAFATYASGLNVELLTDYIFKRGVMPASLISNDSFWNSPEQKAGLLASFIKEFDVISPQGEITTPGSAFARPGGDRRQPSPVQLDGRASYFSTGYQWQITSSDPSASLQNADTATPTLTADDGAEVELQLVTSNSTGNSEPQRFTVTIDNSAAIPTSFQQIYDEVLNEGQRCTVCHQSNYASNMPVYYLVEGERQLSDVYRSVLARVDLVEPENSLLLRKPSNAPLHGGEEVLPIDSEEYQKVLRWIRAGAPQ</sequence>
<reference evidence="2" key="1">
    <citation type="journal article" date="2014" name="Int. J. Syst. Evol. Microbiol.">
        <title>Complete genome sequence of Corynebacterium casei LMG S-19264T (=DSM 44701T), isolated from a smear-ripened cheese.</title>
        <authorList>
            <consortium name="US DOE Joint Genome Institute (JGI-PGF)"/>
            <person name="Walter F."/>
            <person name="Albersmeier A."/>
            <person name="Kalinowski J."/>
            <person name="Ruckert C."/>
        </authorList>
    </citation>
    <scope>NUCLEOTIDE SEQUENCE</scope>
    <source>
        <strain evidence="2">NBRC 101628</strain>
    </source>
</reference>
<dbReference type="InterPro" id="IPR013783">
    <property type="entry name" value="Ig-like_fold"/>
</dbReference>
<reference evidence="2" key="2">
    <citation type="submission" date="2023-01" db="EMBL/GenBank/DDBJ databases">
        <title>Draft genome sequence of Paraferrimonas sedimenticola strain NBRC 101628.</title>
        <authorList>
            <person name="Sun Q."/>
            <person name="Mori K."/>
        </authorList>
    </citation>
    <scope>NUCLEOTIDE SEQUENCE</scope>
    <source>
        <strain evidence="2">NBRC 101628</strain>
    </source>
</reference>
<keyword evidence="3" id="KW-1185">Reference proteome</keyword>
<feature type="region of interest" description="Disordered" evidence="1">
    <location>
        <begin position="443"/>
        <end position="464"/>
    </location>
</feature>
<comment type="caution">
    <text evidence="2">The sequence shown here is derived from an EMBL/GenBank/DDBJ whole genome shotgun (WGS) entry which is preliminary data.</text>
</comment>
<proteinExistence type="predicted"/>
<evidence type="ECO:0000256" key="1">
    <source>
        <dbReference type="SAM" id="MobiDB-lite"/>
    </source>
</evidence>
<gene>
    <name evidence="2" type="ORF">GCM10007895_21590</name>
</gene>
<evidence type="ECO:0008006" key="4">
    <source>
        <dbReference type="Google" id="ProtNLM"/>
    </source>
</evidence>